<dbReference type="EMBL" id="QLLN01000005">
    <property type="protein sequence ID" value="RAJ10313.1"/>
    <property type="molecule type" value="Genomic_DNA"/>
</dbReference>
<reference evidence="1 2" key="1">
    <citation type="submission" date="2018-06" db="EMBL/GenBank/DDBJ databases">
        <title>Genomic Encyclopedia of Archaeal and Bacterial Type Strains, Phase II (KMG-II): from individual species to whole genera.</title>
        <authorList>
            <person name="Goeker M."/>
        </authorList>
    </citation>
    <scope>NUCLEOTIDE SEQUENCE [LARGE SCALE GENOMIC DNA]</scope>
    <source>
        <strain evidence="1 2">DSM 23522</strain>
    </source>
</reference>
<dbReference type="AlphaFoldDB" id="A0A327R3J3"/>
<dbReference type="RefSeq" id="WP_069858912.1">
    <property type="nucleotide sequence ID" value="NZ_QLLN01000005.1"/>
</dbReference>
<evidence type="ECO:0000313" key="1">
    <source>
        <dbReference type="EMBL" id="RAJ10313.1"/>
    </source>
</evidence>
<keyword evidence="2" id="KW-1185">Reference proteome</keyword>
<sequence length="59" mass="7040">METLKYHETIIKKVCFDEELLQIELKKAVRNTTCSEQPALLEWCVMSLGRNIKKWHHLL</sequence>
<accession>A0A327R3J3</accession>
<gene>
    <name evidence="1" type="ORF">LV92_03062</name>
</gene>
<name>A0A327R3J3_9FLAO</name>
<dbReference type="OrthoDB" id="840060at2"/>
<organism evidence="1 2">
    <name type="scientific">Arenibacter echinorum</name>
    <dbReference type="NCBI Taxonomy" id="440515"/>
    <lineage>
        <taxon>Bacteria</taxon>
        <taxon>Pseudomonadati</taxon>
        <taxon>Bacteroidota</taxon>
        <taxon>Flavobacteriia</taxon>
        <taxon>Flavobacteriales</taxon>
        <taxon>Flavobacteriaceae</taxon>
        <taxon>Arenibacter</taxon>
    </lineage>
</organism>
<comment type="caution">
    <text evidence="1">The sequence shown here is derived from an EMBL/GenBank/DDBJ whole genome shotgun (WGS) entry which is preliminary data.</text>
</comment>
<proteinExistence type="predicted"/>
<dbReference type="Proteomes" id="UP000249696">
    <property type="component" value="Unassembled WGS sequence"/>
</dbReference>
<protein>
    <submittedName>
        <fullName evidence="1">Uncharacterized protein</fullName>
    </submittedName>
</protein>
<evidence type="ECO:0000313" key="2">
    <source>
        <dbReference type="Proteomes" id="UP000249696"/>
    </source>
</evidence>